<gene>
    <name evidence="1" type="ORF">Tci_895618</name>
</gene>
<name>A0A699URA4_TANCI</name>
<evidence type="ECO:0000313" key="1">
    <source>
        <dbReference type="EMBL" id="GFD23649.1"/>
    </source>
</evidence>
<reference evidence="1" key="1">
    <citation type="journal article" date="2019" name="Sci. Rep.">
        <title>Draft genome of Tanacetum cinerariifolium, the natural source of mosquito coil.</title>
        <authorList>
            <person name="Yamashiro T."/>
            <person name="Shiraishi A."/>
            <person name="Satake H."/>
            <person name="Nakayama K."/>
        </authorList>
    </citation>
    <scope>NUCLEOTIDE SEQUENCE</scope>
</reference>
<dbReference type="AlphaFoldDB" id="A0A699URA4"/>
<feature type="non-terminal residue" evidence="1">
    <location>
        <position position="1"/>
    </location>
</feature>
<dbReference type="EMBL" id="BKCJ011346415">
    <property type="protein sequence ID" value="GFD23649.1"/>
    <property type="molecule type" value="Genomic_DNA"/>
</dbReference>
<organism evidence="1">
    <name type="scientific">Tanacetum cinerariifolium</name>
    <name type="common">Dalmatian daisy</name>
    <name type="synonym">Chrysanthemum cinerariifolium</name>
    <dbReference type="NCBI Taxonomy" id="118510"/>
    <lineage>
        <taxon>Eukaryota</taxon>
        <taxon>Viridiplantae</taxon>
        <taxon>Streptophyta</taxon>
        <taxon>Embryophyta</taxon>
        <taxon>Tracheophyta</taxon>
        <taxon>Spermatophyta</taxon>
        <taxon>Magnoliopsida</taxon>
        <taxon>eudicotyledons</taxon>
        <taxon>Gunneridae</taxon>
        <taxon>Pentapetalae</taxon>
        <taxon>asterids</taxon>
        <taxon>campanulids</taxon>
        <taxon>Asterales</taxon>
        <taxon>Asteraceae</taxon>
        <taxon>Asteroideae</taxon>
        <taxon>Anthemideae</taxon>
        <taxon>Anthemidinae</taxon>
        <taxon>Tanacetum</taxon>
    </lineage>
</organism>
<proteinExistence type="predicted"/>
<sequence length="145" mass="16325">TERQLLAGRLNMLFRDRRAHAYTRHLMETEARMSREAWVRATDASDLVHGEVMSLRTTVLGQMSEIRELQAADRRRQTVILELLRIDHRRSVEILELRTALQGQVTALQGQMIALQAQVTTLQGQQGLAGDHTQSELPKEAGGSA</sequence>
<accession>A0A699URA4</accession>
<protein>
    <submittedName>
        <fullName evidence="1">Uncharacterized protein</fullName>
    </submittedName>
</protein>
<comment type="caution">
    <text evidence="1">The sequence shown here is derived from an EMBL/GenBank/DDBJ whole genome shotgun (WGS) entry which is preliminary data.</text>
</comment>